<evidence type="ECO:0000313" key="5">
    <source>
        <dbReference type="Proteomes" id="UP001241537"/>
    </source>
</evidence>
<gene>
    <name evidence="3" type="primary">def</name>
    <name evidence="4" type="ORF">J2S20_001177</name>
</gene>
<protein>
    <recommendedName>
        <fullName evidence="3">Peptide deformylase</fullName>
        <shortName evidence="3">PDF</shortName>
        <ecNumber evidence="3">3.5.1.88</ecNumber>
    </recommendedName>
    <alternativeName>
        <fullName evidence="3">Polypeptide deformylase</fullName>
    </alternativeName>
</protein>
<dbReference type="NCBIfam" id="TIGR00079">
    <property type="entry name" value="pept_deformyl"/>
    <property type="match status" value="1"/>
</dbReference>
<name>A0AAE4AKW3_9FIRM</name>
<comment type="catalytic activity">
    <reaction evidence="3">
        <text>N-terminal N-formyl-L-methionyl-[peptide] + H2O = N-terminal L-methionyl-[peptide] + formate</text>
        <dbReference type="Rhea" id="RHEA:24420"/>
        <dbReference type="Rhea" id="RHEA-COMP:10639"/>
        <dbReference type="Rhea" id="RHEA-COMP:10640"/>
        <dbReference type="ChEBI" id="CHEBI:15377"/>
        <dbReference type="ChEBI" id="CHEBI:15740"/>
        <dbReference type="ChEBI" id="CHEBI:49298"/>
        <dbReference type="ChEBI" id="CHEBI:64731"/>
        <dbReference type="EC" id="3.5.1.88"/>
    </reaction>
</comment>
<feature type="binding site" evidence="3">
    <location>
        <position position="131"/>
    </location>
    <ligand>
        <name>Fe cation</name>
        <dbReference type="ChEBI" id="CHEBI:24875"/>
    </ligand>
</feature>
<evidence type="ECO:0000313" key="4">
    <source>
        <dbReference type="EMBL" id="MDQ0152485.1"/>
    </source>
</evidence>
<keyword evidence="2 3" id="KW-0408">Iron</keyword>
<keyword evidence="3 4" id="KW-0378">Hydrolase</keyword>
<dbReference type="InterPro" id="IPR036821">
    <property type="entry name" value="Peptide_deformylase_sf"/>
</dbReference>
<accession>A0AAE4AKW3</accession>
<comment type="similarity">
    <text evidence="1 3">Belongs to the polypeptide deformylase family.</text>
</comment>
<dbReference type="GO" id="GO:0006412">
    <property type="term" value="P:translation"/>
    <property type="evidence" value="ECO:0007669"/>
    <property type="project" value="UniProtKB-UniRule"/>
</dbReference>
<reference evidence="4" key="1">
    <citation type="submission" date="2023-07" db="EMBL/GenBank/DDBJ databases">
        <title>Genomic Encyclopedia of Type Strains, Phase IV (KMG-IV): sequencing the most valuable type-strain genomes for metagenomic binning, comparative biology and taxonomic classification.</title>
        <authorList>
            <person name="Goeker M."/>
        </authorList>
    </citation>
    <scope>NUCLEOTIDE SEQUENCE</scope>
    <source>
        <strain evidence="4">DSM 19659</strain>
    </source>
</reference>
<keyword evidence="5" id="KW-1185">Reference proteome</keyword>
<dbReference type="GO" id="GO:0042586">
    <property type="term" value="F:peptide deformylase activity"/>
    <property type="evidence" value="ECO:0007669"/>
    <property type="project" value="UniProtKB-UniRule"/>
</dbReference>
<keyword evidence="3" id="KW-0648">Protein biosynthesis</keyword>
<comment type="function">
    <text evidence="3">Removes the formyl group from the N-terminal Met of newly synthesized proteins. Requires at least a dipeptide for an efficient rate of reaction. N-terminal L-methionine is a prerequisite for activity but the enzyme has broad specificity at other positions.</text>
</comment>
<dbReference type="GO" id="GO:0046872">
    <property type="term" value="F:metal ion binding"/>
    <property type="evidence" value="ECO:0007669"/>
    <property type="project" value="UniProtKB-KW"/>
</dbReference>
<evidence type="ECO:0000256" key="1">
    <source>
        <dbReference type="ARBA" id="ARBA00010759"/>
    </source>
</evidence>
<dbReference type="InterPro" id="IPR023635">
    <property type="entry name" value="Peptide_deformylase"/>
</dbReference>
<dbReference type="EMBL" id="JAUSTO010000006">
    <property type="protein sequence ID" value="MDQ0152485.1"/>
    <property type="molecule type" value="Genomic_DNA"/>
</dbReference>
<dbReference type="PANTHER" id="PTHR10458:SF22">
    <property type="entry name" value="PEPTIDE DEFORMYLASE"/>
    <property type="match status" value="1"/>
</dbReference>
<dbReference type="Proteomes" id="UP001241537">
    <property type="component" value="Unassembled WGS sequence"/>
</dbReference>
<dbReference type="RefSeq" id="WP_307254168.1">
    <property type="nucleotide sequence ID" value="NZ_JAUSTO010000006.1"/>
</dbReference>
<dbReference type="SUPFAM" id="SSF56420">
    <property type="entry name" value="Peptide deformylase"/>
    <property type="match status" value="1"/>
</dbReference>
<comment type="caution">
    <text evidence="4">The sequence shown here is derived from an EMBL/GenBank/DDBJ whole genome shotgun (WGS) entry which is preliminary data.</text>
</comment>
<feature type="binding site" evidence="3">
    <location>
        <position position="135"/>
    </location>
    <ligand>
        <name>Fe cation</name>
        <dbReference type="ChEBI" id="CHEBI:24875"/>
    </ligand>
</feature>
<dbReference type="PIRSF" id="PIRSF004749">
    <property type="entry name" value="Pep_def"/>
    <property type="match status" value="1"/>
</dbReference>
<dbReference type="HAMAP" id="MF_00163">
    <property type="entry name" value="Pep_deformylase"/>
    <property type="match status" value="1"/>
</dbReference>
<dbReference type="PRINTS" id="PR01576">
    <property type="entry name" value="PDEFORMYLASE"/>
</dbReference>
<organism evidence="4 5">
    <name type="scientific">Moryella indoligenes</name>
    <dbReference type="NCBI Taxonomy" id="371674"/>
    <lineage>
        <taxon>Bacteria</taxon>
        <taxon>Bacillati</taxon>
        <taxon>Bacillota</taxon>
        <taxon>Clostridia</taxon>
        <taxon>Lachnospirales</taxon>
        <taxon>Lachnospiraceae</taxon>
        <taxon>Moryella</taxon>
    </lineage>
</organism>
<evidence type="ECO:0000256" key="2">
    <source>
        <dbReference type="ARBA" id="ARBA00023004"/>
    </source>
</evidence>
<feature type="active site" evidence="3">
    <location>
        <position position="132"/>
    </location>
</feature>
<evidence type="ECO:0000256" key="3">
    <source>
        <dbReference type="HAMAP-Rule" id="MF_00163"/>
    </source>
</evidence>
<dbReference type="EC" id="3.5.1.88" evidence="3"/>
<dbReference type="NCBIfam" id="NF001159">
    <property type="entry name" value="PRK00150.1-3"/>
    <property type="match status" value="1"/>
</dbReference>
<dbReference type="AlphaFoldDB" id="A0AAE4AKW3"/>
<dbReference type="Pfam" id="PF01327">
    <property type="entry name" value="Pep_deformylase"/>
    <property type="match status" value="1"/>
</dbReference>
<sequence length="165" mass="18464">MALRTIREIGDPILNKRAKEVREITDRTRALIGDMYDTMRNANGVGLAAPQIGILKRIVVIEVEEGQPYTLINPEIIESDGEQTGYEGCLSVPGKTGIVTRPNHVICRALNENMEPVEIEAEELLARCICHELDHLDGHLYPELASEMMSNEELEERERLAAEEG</sequence>
<dbReference type="PANTHER" id="PTHR10458">
    <property type="entry name" value="PEPTIDE DEFORMYLASE"/>
    <property type="match status" value="1"/>
</dbReference>
<feature type="binding site" evidence="3">
    <location>
        <position position="89"/>
    </location>
    <ligand>
        <name>Fe cation</name>
        <dbReference type="ChEBI" id="CHEBI:24875"/>
    </ligand>
</feature>
<proteinExistence type="inferred from homology"/>
<dbReference type="Gene3D" id="3.90.45.10">
    <property type="entry name" value="Peptide deformylase"/>
    <property type="match status" value="1"/>
</dbReference>
<keyword evidence="3" id="KW-0479">Metal-binding</keyword>
<dbReference type="CDD" id="cd00487">
    <property type="entry name" value="Pep_deformylase"/>
    <property type="match status" value="1"/>
</dbReference>
<comment type="cofactor">
    <cofactor evidence="3">
        <name>Fe(2+)</name>
        <dbReference type="ChEBI" id="CHEBI:29033"/>
    </cofactor>
    <text evidence="3">Binds 1 Fe(2+) ion.</text>
</comment>